<feature type="compositionally biased region" description="Polar residues" evidence="1">
    <location>
        <begin position="311"/>
        <end position="320"/>
    </location>
</feature>
<dbReference type="RefSeq" id="XP_019020329.1">
    <property type="nucleotide sequence ID" value="XM_019163735.1"/>
</dbReference>
<feature type="region of interest" description="Disordered" evidence="1">
    <location>
        <begin position="1"/>
        <end position="42"/>
    </location>
</feature>
<feature type="compositionally biased region" description="Polar residues" evidence="1">
    <location>
        <begin position="9"/>
        <end position="42"/>
    </location>
</feature>
<feature type="compositionally biased region" description="Basic and acidic residues" evidence="1">
    <location>
        <begin position="455"/>
        <end position="473"/>
    </location>
</feature>
<feature type="region of interest" description="Disordered" evidence="1">
    <location>
        <begin position="308"/>
        <end position="332"/>
    </location>
</feature>
<dbReference type="AlphaFoldDB" id="A0A1E3NT80"/>
<reference evidence="2 3" key="1">
    <citation type="journal article" date="2016" name="Proc. Natl. Acad. Sci. U.S.A.">
        <title>Comparative genomics of biotechnologically important yeasts.</title>
        <authorList>
            <person name="Riley R."/>
            <person name="Haridas S."/>
            <person name="Wolfe K.H."/>
            <person name="Lopes M.R."/>
            <person name="Hittinger C.T."/>
            <person name="Goeker M."/>
            <person name="Salamov A.A."/>
            <person name="Wisecaver J.H."/>
            <person name="Long T.M."/>
            <person name="Calvey C.H."/>
            <person name="Aerts A.L."/>
            <person name="Barry K.W."/>
            <person name="Choi C."/>
            <person name="Clum A."/>
            <person name="Coughlan A.Y."/>
            <person name="Deshpande S."/>
            <person name="Douglass A.P."/>
            <person name="Hanson S.J."/>
            <person name="Klenk H.-P."/>
            <person name="LaButti K.M."/>
            <person name="Lapidus A."/>
            <person name="Lindquist E.A."/>
            <person name="Lipzen A.M."/>
            <person name="Meier-Kolthoff J.P."/>
            <person name="Ohm R.A."/>
            <person name="Otillar R.P."/>
            <person name="Pangilinan J.L."/>
            <person name="Peng Y."/>
            <person name="Rokas A."/>
            <person name="Rosa C.A."/>
            <person name="Scheuner C."/>
            <person name="Sibirny A.A."/>
            <person name="Slot J.C."/>
            <person name="Stielow J.B."/>
            <person name="Sun H."/>
            <person name="Kurtzman C.P."/>
            <person name="Blackwell M."/>
            <person name="Grigoriev I.V."/>
            <person name="Jeffries T.W."/>
        </authorList>
    </citation>
    <scope>NUCLEOTIDE SEQUENCE [LARGE SCALE GENOMIC DNA]</scope>
    <source>
        <strain evidence="2 3">NRRL Y-2026</strain>
    </source>
</reference>
<gene>
    <name evidence="2" type="ORF">PICMEDRAFT_70776</name>
</gene>
<name>A0A1E3NT80_9ASCO</name>
<evidence type="ECO:0000313" key="3">
    <source>
        <dbReference type="Proteomes" id="UP000094455"/>
    </source>
</evidence>
<protein>
    <recommendedName>
        <fullName evidence="4">Adherence factor</fullName>
    </recommendedName>
</protein>
<feature type="compositionally biased region" description="Polar residues" evidence="1">
    <location>
        <begin position="483"/>
        <end position="497"/>
    </location>
</feature>
<evidence type="ECO:0000256" key="1">
    <source>
        <dbReference type="SAM" id="MobiDB-lite"/>
    </source>
</evidence>
<evidence type="ECO:0000313" key="2">
    <source>
        <dbReference type="EMBL" id="ODQ49216.1"/>
    </source>
</evidence>
<accession>A0A1E3NT80</accession>
<dbReference type="OrthoDB" id="2350934at2759"/>
<sequence>MSGCGGSSGNQADSHDMGNTVNNAANDSSENNRTSAAGLNRMNSNTPLYAPNHTPSFVYDMVPTPQAPQAPLYHVYSMDAGNGPYPAVNMRPMAQPMHANPVPNPTIINIPYQHDLDKAPQPISSISSTSSLNVAQPQNYLNGNIMSSYPQPHKIPSMNQQMPQNPQHSNILQHQNVSVESNISPHPLGQQITFGNYPQEAEYYVTDIRQFQQQQQQQQQSQLPQRHQGQQTNVMQQSYPVQIDPLAQVPQIDYYRSPSVNINIVQKNSVGKPFSMIDAGTNRGVKLDYSKVDRLAYEISQNMVVPPFSTLKPSKSSMKTQKPKRSKRRSKFTQEQDLMIINMKKENKTWVKIAECAKVDSYLAARNRYQVLIGQQGGGTGECGPEDVLVLKNIVDDGEVEKMKYLSKEFRKCTGKQCSYKQVRELIRYLFWKNTGKFDVGASYLQELERLQKQRHEELGGEGREEDGLRSSSDESSLGKEVSFNNSERNIIETNTSPERKSPEN</sequence>
<proteinExistence type="predicted"/>
<feature type="compositionally biased region" description="Basic residues" evidence="1">
    <location>
        <begin position="321"/>
        <end position="331"/>
    </location>
</feature>
<feature type="region of interest" description="Disordered" evidence="1">
    <location>
        <begin position="455"/>
        <end position="505"/>
    </location>
</feature>
<dbReference type="EMBL" id="KV454001">
    <property type="protein sequence ID" value="ODQ49216.1"/>
    <property type="molecule type" value="Genomic_DNA"/>
</dbReference>
<keyword evidence="3" id="KW-1185">Reference proteome</keyword>
<dbReference type="GeneID" id="30180422"/>
<dbReference type="STRING" id="763406.A0A1E3NT80"/>
<evidence type="ECO:0008006" key="4">
    <source>
        <dbReference type="Google" id="ProtNLM"/>
    </source>
</evidence>
<dbReference type="Proteomes" id="UP000094455">
    <property type="component" value="Unassembled WGS sequence"/>
</dbReference>
<organism evidence="2 3">
    <name type="scientific">Pichia membranifaciens NRRL Y-2026</name>
    <dbReference type="NCBI Taxonomy" id="763406"/>
    <lineage>
        <taxon>Eukaryota</taxon>
        <taxon>Fungi</taxon>
        <taxon>Dikarya</taxon>
        <taxon>Ascomycota</taxon>
        <taxon>Saccharomycotina</taxon>
        <taxon>Pichiomycetes</taxon>
        <taxon>Pichiales</taxon>
        <taxon>Pichiaceae</taxon>
        <taxon>Pichia</taxon>
    </lineage>
</organism>